<dbReference type="InterPro" id="IPR011333">
    <property type="entry name" value="SKP1/BTB/POZ_sf"/>
</dbReference>
<dbReference type="SUPFAM" id="SSF54695">
    <property type="entry name" value="POZ domain"/>
    <property type="match status" value="1"/>
</dbReference>
<dbReference type="PANTHER" id="PTHR47022:SF1">
    <property type="entry name" value="BTB AND MATH DOMAIN-CONTAINING PROTEIN 36-RELATED"/>
    <property type="match status" value="1"/>
</dbReference>
<dbReference type="Gene3D" id="3.30.710.10">
    <property type="entry name" value="Potassium Channel Kv1.1, Chain A"/>
    <property type="match status" value="1"/>
</dbReference>
<dbReference type="PROSITE" id="PS50097">
    <property type="entry name" value="BTB"/>
    <property type="match status" value="1"/>
</dbReference>
<evidence type="ECO:0000259" key="1">
    <source>
        <dbReference type="PROSITE" id="PS50097"/>
    </source>
</evidence>
<protein>
    <submittedName>
        <fullName evidence="3">BTB domain-containing protein</fullName>
    </submittedName>
</protein>
<name>A0A915DHF4_9BILA</name>
<dbReference type="AlphaFoldDB" id="A0A915DHF4"/>
<organism evidence="2 3">
    <name type="scientific">Ditylenchus dipsaci</name>
    <dbReference type="NCBI Taxonomy" id="166011"/>
    <lineage>
        <taxon>Eukaryota</taxon>
        <taxon>Metazoa</taxon>
        <taxon>Ecdysozoa</taxon>
        <taxon>Nematoda</taxon>
        <taxon>Chromadorea</taxon>
        <taxon>Rhabditida</taxon>
        <taxon>Tylenchina</taxon>
        <taxon>Tylenchomorpha</taxon>
        <taxon>Sphaerularioidea</taxon>
        <taxon>Anguinidae</taxon>
        <taxon>Anguininae</taxon>
        <taxon>Ditylenchus</taxon>
    </lineage>
</organism>
<keyword evidence="2" id="KW-1185">Reference proteome</keyword>
<dbReference type="PANTHER" id="PTHR47022">
    <property type="entry name" value="BTB AND MATH DOMAIN-CONTAINING PROTEIN 36-RELATED"/>
    <property type="match status" value="1"/>
</dbReference>
<accession>A0A915DHF4</accession>
<sequence length="352" mass="41109">MEFPLTFTLNFEVGPLKWNTQNNNIYPTDFTKPHFTSDGIFILDDGTKIFLVKWFWLYGLLSSKPYEFQEMLRFFTLPKEKSQIFHGKCEKYLIISFFLNWTSKLLAADMYRLTMLKYFLISSLSTPDDVLKSVVLFLMHEKDRSTGTIVLKVEPFRDFGHFLSELEPEIYRSPEHEVLGLSLSLSVCKTKMELRGSEKLELKVSKMISEQTYIIPVGIIAIKIMEYAKNNIYPTDFTKPHHTSDGVFILDGGIKIFFSKVVLALRSPVFQTMFYSGSFKEKEALEIPLPDVNMDEFQEMLRFLYPCNRKVTNDSWPYLLKLADRFQIDFISKKCEKEFLASVDCDELRIVC</sequence>
<proteinExistence type="predicted"/>
<reference evidence="3" key="1">
    <citation type="submission" date="2022-11" db="UniProtKB">
        <authorList>
            <consortium name="WormBaseParasite"/>
        </authorList>
    </citation>
    <scope>IDENTIFICATION</scope>
</reference>
<evidence type="ECO:0000313" key="2">
    <source>
        <dbReference type="Proteomes" id="UP000887574"/>
    </source>
</evidence>
<dbReference type="Pfam" id="PF00651">
    <property type="entry name" value="BTB"/>
    <property type="match status" value="1"/>
</dbReference>
<dbReference type="Proteomes" id="UP000887574">
    <property type="component" value="Unplaced"/>
</dbReference>
<evidence type="ECO:0000313" key="3">
    <source>
        <dbReference type="WBParaSite" id="jg19535"/>
    </source>
</evidence>
<dbReference type="InterPro" id="IPR000210">
    <property type="entry name" value="BTB/POZ_dom"/>
</dbReference>
<feature type="domain" description="BTB" evidence="1">
    <location>
        <begin position="244"/>
        <end position="313"/>
    </location>
</feature>
<dbReference type="CDD" id="cd18186">
    <property type="entry name" value="BTB_POZ_ZBTB_KLHL-like"/>
    <property type="match status" value="1"/>
</dbReference>
<dbReference type="SMART" id="SM00225">
    <property type="entry name" value="BTB"/>
    <property type="match status" value="1"/>
</dbReference>
<dbReference type="WBParaSite" id="jg19535">
    <property type="protein sequence ID" value="jg19535"/>
    <property type="gene ID" value="jg19535"/>
</dbReference>